<keyword evidence="2" id="KW-1133">Transmembrane helix</keyword>
<proteinExistence type="predicted"/>
<feature type="transmembrane region" description="Helical" evidence="2">
    <location>
        <begin position="18"/>
        <end position="38"/>
    </location>
</feature>
<feature type="transmembrane region" description="Helical" evidence="2">
    <location>
        <begin position="429"/>
        <end position="446"/>
    </location>
</feature>
<feature type="transmembrane region" description="Helical" evidence="2">
    <location>
        <begin position="85"/>
        <end position="106"/>
    </location>
</feature>
<feature type="transmembrane region" description="Helical" evidence="2">
    <location>
        <begin position="170"/>
        <end position="192"/>
    </location>
</feature>
<feature type="region of interest" description="Disordered" evidence="1">
    <location>
        <begin position="239"/>
        <end position="258"/>
    </location>
</feature>
<feature type="transmembrane region" description="Helical" evidence="2">
    <location>
        <begin position="294"/>
        <end position="313"/>
    </location>
</feature>
<dbReference type="AlphaFoldDB" id="A0A9W7A645"/>
<keyword evidence="2" id="KW-0812">Transmembrane</keyword>
<feature type="transmembrane region" description="Helical" evidence="2">
    <location>
        <begin position="651"/>
        <end position="669"/>
    </location>
</feature>
<comment type="caution">
    <text evidence="3">The sequence shown here is derived from an EMBL/GenBank/DDBJ whole genome shotgun (WGS) entry which is preliminary data.</text>
</comment>
<protein>
    <submittedName>
        <fullName evidence="3">Uncharacterized protein</fullName>
    </submittedName>
</protein>
<feature type="transmembrane region" description="Helical" evidence="2">
    <location>
        <begin position="784"/>
        <end position="802"/>
    </location>
</feature>
<sequence length="876" mass="98910">MSISFALKPRREDTQYKIFLYAQYTIFAFVTEVLGVVGREKTPMVILRACAQALVWWFMLYIAMKARERIANLPDSELSHFLTNGMMKGGLLIGLGQLIFLTFASIQCKANAAVANKDWRECNRTLASQTGLAALVTMFVVVKVLSGIVPKKILDKHIVSLKKVVTMELNLNESVQCVGLSIAGFCALYLLGHYGAEGDFYNEVEKWTIWSVIFSGCSCLLGTSVWKLVVMMSEMKQRRMEGEEEEEEEEENNENEPALTEASQFWFVGGIVATTLHSMNDIATAITLDEYYETISTITLPFVLLAYGGSFFCQPRRRSPRYMNVLRLHFGSFCWVGELAMLIFRLRRGENATAISHFVRVGVWTYLFHRGLKQRALVGRLPDEDLSYFLVNALFKGSLQTLFSILFLSFRTTKCILEEGDIYSEDCTTTSYCSMFLSAYLILWWFTKMLAMSVRREWRNEVNLSIEKIARMDMSFRRVIECFLTFVTGVCGILLFSMMSSDRKDRHAVYGAGVTGLVAVVLITLSENLTVRKALKQKQKQKYNVEKKIGSEIPVSECSWVFSITCFLLTSIYTVLCFIFGYTLNNTYWLLACLVLPIVAMTYTMAFVLKPKRRDWKYMSFLTFHFFTFAIVSEFSTAVGDFRLQTPENGLLWHAWFSVLRIPVWLIAFRLTLKLREQAAQLAEKELSEFLCQSVLVKGTVAMGPMLFFSFEALSCFVSQDSFTNGQCNNTSKAAVYLSAYIAITTMLSMARKSLSERIQKKTAWKLDEIATLDLPWWQQLQGGLLLVTTMSSLYLLGVLGVESEEHTYISVVGGLGLMALLVATGIGIVVLLRTKEGGGGEEGDMEMEGREERGGRAFTTSEMLEDGGFSVGALV</sequence>
<feature type="transmembrane region" description="Helical" evidence="2">
    <location>
        <begin position="207"/>
        <end position="230"/>
    </location>
</feature>
<evidence type="ECO:0000256" key="1">
    <source>
        <dbReference type="SAM" id="MobiDB-lite"/>
    </source>
</evidence>
<keyword evidence="2" id="KW-0472">Membrane</keyword>
<feature type="transmembrane region" description="Helical" evidence="2">
    <location>
        <begin position="44"/>
        <end position="64"/>
    </location>
</feature>
<gene>
    <name evidence="3" type="ORF">TrLO_g6139</name>
</gene>
<feature type="transmembrane region" description="Helical" evidence="2">
    <location>
        <begin position="478"/>
        <end position="496"/>
    </location>
</feature>
<feature type="transmembrane region" description="Helical" evidence="2">
    <location>
        <begin position="734"/>
        <end position="751"/>
    </location>
</feature>
<dbReference type="EMBL" id="BRXW01000527">
    <property type="protein sequence ID" value="GMH63353.1"/>
    <property type="molecule type" value="Genomic_DNA"/>
</dbReference>
<feature type="transmembrane region" description="Helical" evidence="2">
    <location>
        <begin position="508"/>
        <end position="531"/>
    </location>
</feature>
<feature type="compositionally biased region" description="Acidic residues" evidence="1">
    <location>
        <begin position="242"/>
        <end position="254"/>
    </location>
</feature>
<feature type="transmembrane region" description="Helical" evidence="2">
    <location>
        <begin position="808"/>
        <end position="833"/>
    </location>
</feature>
<feature type="transmembrane region" description="Helical" evidence="2">
    <location>
        <begin position="126"/>
        <end position="149"/>
    </location>
</feature>
<name>A0A9W7A645_9STRA</name>
<evidence type="ECO:0000313" key="3">
    <source>
        <dbReference type="EMBL" id="GMH63353.1"/>
    </source>
</evidence>
<accession>A0A9W7A645</accession>
<reference evidence="4" key="1">
    <citation type="journal article" date="2023" name="Commun. Biol.">
        <title>Genome analysis of Parmales, the sister group of diatoms, reveals the evolutionary specialization of diatoms from phago-mixotrophs to photoautotrophs.</title>
        <authorList>
            <person name="Ban H."/>
            <person name="Sato S."/>
            <person name="Yoshikawa S."/>
            <person name="Yamada K."/>
            <person name="Nakamura Y."/>
            <person name="Ichinomiya M."/>
            <person name="Sato N."/>
            <person name="Blanc-Mathieu R."/>
            <person name="Endo H."/>
            <person name="Kuwata A."/>
            <person name="Ogata H."/>
        </authorList>
    </citation>
    <scope>NUCLEOTIDE SEQUENCE [LARGE SCALE GENOMIC DNA]</scope>
    <source>
        <strain evidence="4">NIES 3700</strain>
    </source>
</reference>
<evidence type="ECO:0000313" key="4">
    <source>
        <dbReference type="Proteomes" id="UP001165122"/>
    </source>
</evidence>
<feature type="transmembrane region" description="Helical" evidence="2">
    <location>
        <begin position="560"/>
        <end position="582"/>
    </location>
</feature>
<feature type="transmembrane region" description="Helical" evidence="2">
    <location>
        <begin position="588"/>
        <end position="609"/>
    </location>
</feature>
<keyword evidence="4" id="KW-1185">Reference proteome</keyword>
<evidence type="ECO:0000256" key="2">
    <source>
        <dbReference type="SAM" id="Phobius"/>
    </source>
</evidence>
<feature type="transmembrane region" description="Helical" evidence="2">
    <location>
        <begin position="265"/>
        <end position="288"/>
    </location>
</feature>
<dbReference type="Proteomes" id="UP001165122">
    <property type="component" value="Unassembled WGS sequence"/>
</dbReference>
<feature type="transmembrane region" description="Helical" evidence="2">
    <location>
        <begin position="621"/>
        <end position="639"/>
    </location>
</feature>
<organism evidence="3 4">
    <name type="scientific">Triparma laevis f. longispina</name>
    <dbReference type="NCBI Taxonomy" id="1714387"/>
    <lineage>
        <taxon>Eukaryota</taxon>
        <taxon>Sar</taxon>
        <taxon>Stramenopiles</taxon>
        <taxon>Ochrophyta</taxon>
        <taxon>Bolidophyceae</taxon>
        <taxon>Parmales</taxon>
        <taxon>Triparmaceae</taxon>
        <taxon>Triparma</taxon>
    </lineage>
</organism>
<feature type="transmembrane region" description="Helical" evidence="2">
    <location>
        <begin position="389"/>
        <end position="409"/>
    </location>
</feature>